<keyword evidence="7 11" id="KW-0482">Metalloprotease</keyword>
<evidence type="ECO:0000313" key="12">
    <source>
        <dbReference type="Proteomes" id="UP000646484"/>
    </source>
</evidence>
<protein>
    <submittedName>
        <fullName evidence="11">Zinc-dependent metalloproteinase lipoprotein</fullName>
    </submittedName>
</protein>
<dbReference type="InterPro" id="IPR013783">
    <property type="entry name" value="Ig-like_fold"/>
</dbReference>
<accession>A0ABR7CWZ8</accession>
<dbReference type="GO" id="GO:0008237">
    <property type="term" value="F:metallopeptidase activity"/>
    <property type="evidence" value="ECO:0007669"/>
    <property type="project" value="UniProtKB-KW"/>
</dbReference>
<keyword evidence="11" id="KW-0449">Lipoprotein</keyword>
<evidence type="ECO:0000313" key="11">
    <source>
        <dbReference type="EMBL" id="MBC5620208.1"/>
    </source>
</evidence>
<keyword evidence="3" id="KW-0479">Metal-binding</keyword>
<evidence type="ECO:0000256" key="2">
    <source>
        <dbReference type="ARBA" id="ARBA00022670"/>
    </source>
</evidence>
<dbReference type="Gene3D" id="3.40.390.10">
    <property type="entry name" value="Collagenase (Catalytic Domain)"/>
    <property type="match status" value="1"/>
</dbReference>
<dbReference type="CDD" id="cd14948">
    <property type="entry name" value="BACON"/>
    <property type="match status" value="1"/>
</dbReference>
<keyword evidence="2" id="KW-0645">Protease</keyword>
<evidence type="ECO:0000259" key="10">
    <source>
        <dbReference type="Pfam" id="PF13004"/>
    </source>
</evidence>
<dbReference type="Pfam" id="PF13004">
    <property type="entry name" value="BACON"/>
    <property type="match status" value="1"/>
</dbReference>
<evidence type="ECO:0000259" key="9">
    <source>
        <dbReference type="Pfam" id="PF05572"/>
    </source>
</evidence>
<name>A0ABR7CWZ8_9BACT</name>
<keyword evidence="6" id="KW-0862">Zinc</keyword>
<dbReference type="EMBL" id="JACOOH010000002">
    <property type="protein sequence ID" value="MBC5620208.1"/>
    <property type="molecule type" value="Genomic_DNA"/>
</dbReference>
<dbReference type="SUPFAM" id="SSF55486">
    <property type="entry name" value="Metalloproteases ('zincins'), catalytic domain"/>
    <property type="match status" value="1"/>
</dbReference>
<evidence type="ECO:0000256" key="4">
    <source>
        <dbReference type="ARBA" id="ARBA00022729"/>
    </source>
</evidence>
<dbReference type="RefSeq" id="WP_186975045.1">
    <property type="nucleotide sequence ID" value="NZ_JACOOH010000002.1"/>
</dbReference>
<evidence type="ECO:0000256" key="7">
    <source>
        <dbReference type="ARBA" id="ARBA00023049"/>
    </source>
</evidence>
<evidence type="ECO:0000256" key="3">
    <source>
        <dbReference type="ARBA" id="ARBA00022723"/>
    </source>
</evidence>
<dbReference type="InterPro" id="IPR024079">
    <property type="entry name" value="MetalloPept_cat_dom_sf"/>
</dbReference>
<dbReference type="Gene3D" id="2.60.40.10">
    <property type="entry name" value="Immunoglobulins"/>
    <property type="match status" value="1"/>
</dbReference>
<gene>
    <name evidence="11" type="ORF">H8S64_03750</name>
</gene>
<dbReference type="InterPro" id="IPR023852">
    <property type="entry name" value="Metalloproteinase_lipop_BF0631"/>
</dbReference>
<dbReference type="PANTHER" id="PTHR47466">
    <property type="match status" value="1"/>
</dbReference>
<dbReference type="Proteomes" id="UP000646484">
    <property type="component" value="Unassembled WGS sequence"/>
</dbReference>
<feature type="domain" description="Peptidase M43 pregnancy-associated plasma-A" evidence="9">
    <location>
        <begin position="210"/>
        <end position="382"/>
    </location>
</feature>
<sequence length="411" mass="46710">MKKLIYWTLFLVVLAACSKDDNDSLELSSDNTYNLDNNEHVLRIGVNSNSDWTVSGAERWCSTRQLNGDSGDSLIITITPNIAPDQRSVTLSLANKSGSKTDITIRQAKRDGEYHFRLPVIFHVLYLNPGNPSQNIPANRIEELLDAANSYYRNYDGQGGDMNLTFELATRDPDGNPLDEAGIHRVQRYTNYTMECEKFLENQYGDIHLMWDPNNYINVFLFEFSESDGSTTGISFLPFTPSSHSLAGLTPSDSYYTKLPTKQVYGVALNNRYINKLLVYAPNSSQDIMATTLTHELGHYLGLYHVFSIGEAVESDYCDDTPDYNRQEYMDKWNQNTPWSQAIQRTDRNGAPFTSTNIMDYDFSEKNRFTNDQRTRVRHVLEYSPLIPGPKMPIAISRGADMTEKKAITIK</sequence>
<dbReference type="InterPro" id="IPR024361">
    <property type="entry name" value="BACON"/>
</dbReference>
<dbReference type="NCBIfam" id="TIGR03952">
    <property type="entry name" value="metzin_BF0631"/>
    <property type="match status" value="1"/>
</dbReference>
<proteinExistence type="inferred from homology"/>
<comment type="similarity">
    <text evidence="1">Belongs to the peptidase M43B family.</text>
</comment>
<dbReference type="InterPro" id="IPR008754">
    <property type="entry name" value="Peptidase_M43"/>
</dbReference>
<keyword evidence="12" id="KW-1185">Reference proteome</keyword>
<organism evidence="11 12">
    <name type="scientific">Butyricimonas hominis</name>
    <dbReference type="NCBI Taxonomy" id="2763032"/>
    <lineage>
        <taxon>Bacteria</taxon>
        <taxon>Pseudomonadati</taxon>
        <taxon>Bacteroidota</taxon>
        <taxon>Bacteroidia</taxon>
        <taxon>Bacteroidales</taxon>
        <taxon>Odoribacteraceae</taxon>
        <taxon>Butyricimonas</taxon>
    </lineage>
</organism>
<evidence type="ECO:0000256" key="8">
    <source>
        <dbReference type="ARBA" id="ARBA00023157"/>
    </source>
</evidence>
<feature type="domain" description="BACON" evidence="10">
    <location>
        <begin position="51"/>
        <end position="108"/>
    </location>
</feature>
<dbReference type="PANTHER" id="PTHR47466:SF1">
    <property type="entry name" value="METALLOPROTEASE MEP1 (AFU_ORTHOLOGUE AFUA_1G07730)-RELATED"/>
    <property type="match status" value="1"/>
</dbReference>
<evidence type="ECO:0000256" key="6">
    <source>
        <dbReference type="ARBA" id="ARBA00022833"/>
    </source>
</evidence>
<keyword evidence="8" id="KW-1015">Disulfide bond</keyword>
<evidence type="ECO:0000256" key="5">
    <source>
        <dbReference type="ARBA" id="ARBA00022801"/>
    </source>
</evidence>
<reference evidence="11 12" key="1">
    <citation type="submission" date="2020-08" db="EMBL/GenBank/DDBJ databases">
        <title>Genome public.</title>
        <authorList>
            <person name="Liu C."/>
            <person name="Sun Q."/>
        </authorList>
    </citation>
    <scope>NUCLEOTIDE SEQUENCE [LARGE SCALE GENOMIC DNA]</scope>
    <source>
        <strain evidence="11 12">NSJ-56</strain>
    </source>
</reference>
<keyword evidence="5" id="KW-0378">Hydrolase</keyword>
<dbReference type="PROSITE" id="PS51257">
    <property type="entry name" value="PROKAR_LIPOPROTEIN"/>
    <property type="match status" value="1"/>
</dbReference>
<evidence type="ECO:0000256" key="1">
    <source>
        <dbReference type="ARBA" id="ARBA00008721"/>
    </source>
</evidence>
<dbReference type="Pfam" id="PF05572">
    <property type="entry name" value="Peptidase_M43"/>
    <property type="match status" value="1"/>
</dbReference>
<keyword evidence="4" id="KW-0732">Signal</keyword>
<comment type="caution">
    <text evidence="11">The sequence shown here is derived from an EMBL/GenBank/DDBJ whole genome shotgun (WGS) entry which is preliminary data.</text>
</comment>